<protein>
    <recommendedName>
        <fullName evidence="3">DUF6234 domain-containing protein</fullName>
    </recommendedName>
</protein>
<keyword evidence="5" id="KW-1185">Reference proteome</keyword>
<feature type="transmembrane region" description="Helical" evidence="2">
    <location>
        <begin position="31"/>
        <end position="54"/>
    </location>
</feature>
<evidence type="ECO:0000313" key="5">
    <source>
        <dbReference type="Proteomes" id="UP000812013"/>
    </source>
</evidence>
<sequence length="162" mass="16463">MTTPAARTTRATSATPATPATSKGLHWAVDLLLGVLLVAAEGAVVLIFLAATALSARGLDGSRGGNGGNGGSSNEPAEGRLIIGLLVAAAFTALLTWLFFRSQAPFLGASQVLACLVLLVAALVGAADEHQRDNPDPKPTSTYRGTYGQCFSGGDNHECRGG</sequence>
<proteinExistence type="predicted"/>
<evidence type="ECO:0000259" key="3">
    <source>
        <dbReference type="Pfam" id="PF19747"/>
    </source>
</evidence>
<gene>
    <name evidence="4" type="ORF">GPJ59_05935</name>
</gene>
<dbReference type="Proteomes" id="UP000812013">
    <property type="component" value="Unassembled WGS sequence"/>
</dbReference>
<organism evidence="4 5">
    <name type="scientific">Streptomyces bambusae</name>
    <dbReference type="NCBI Taxonomy" id="1550616"/>
    <lineage>
        <taxon>Bacteria</taxon>
        <taxon>Bacillati</taxon>
        <taxon>Actinomycetota</taxon>
        <taxon>Actinomycetes</taxon>
        <taxon>Kitasatosporales</taxon>
        <taxon>Streptomycetaceae</taxon>
        <taxon>Streptomyces</taxon>
    </lineage>
</organism>
<reference evidence="4 5" key="1">
    <citation type="submission" date="2019-12" db="EMBL/GenBank/DDBJ databases">
        <title>Genome sequence of Streptomyces bambusae.</title>
        <authorList>
            <person name="Bansal K."/>
            <person name="Choksket S."/>
            <person name="Korpole S."/>
            <person name="Patil P.B."/>
        </authorList>
    </citation>
    <scope>NUCLEOTIDE SEQUENCE [LARGE SCALE GENOMIC DNA]</scope>
    <source>
        <strain evidence="4 5">SK60</strain>
    </source>
</reference>
<feature type="transmembrane region" description="Helical" evidence="2">
    <location>
        <begin position="106"/>
        <end position="127"/>
    </location>
</feature>
<feature type="region of interest" description="Disordered" evidence="1">
    <location>
        <begin position="1"/>
        <end position="20"/>
    </location>
</feature>
<feature type="domain" description="DUF6234" evidence="3">
    <location>
        <begin position="28"/>
        <end position="159"/>
    </location>
</feature>
<evidence type="ECO:0000256" key="2">
    <source>
        <dbReference type="SAM" id="Phobius"/>
    </source>
</evidence>
<accession>A0ABS6Z107</accession>
<evidence type="ECO:0000256" key="1">
    <source>
        <dbReference type="SAM" id="MobiDB-lite"/>
    </source>
</evidence>
<feature type="transmembrane region" description="Helical" evidence="2">
    <location>
        <begin position="81"/>
        <end position="100"/>
    </location>
</feature>
<dbReference type="InterPro" id="IPR046201">
    <property type="entry name" value="DUF6234"/>
</dbReference>
<dbReference type="EMBL" id="WTFF01000022">
    <property type="protein sequence ID" value="MBW5481435.1"/>
    <property type="molecule type" value="Genomic_DNA"/>
</dbReference>
<keyword evidence="2" id="KW-0472">Membrane</keyword>
<keyword evidence="2" id="KW-1133">Transmembrane helix</keyword>
<dbReference type="Pfam" id="PF19747">
    <property type="entry name" value="DUF6234"/>
    <property type="match status" value="1"/>
</dbReference>
<dbReference type="RefSeq" id="WP_219665329.1">
    <property type="nucleotide sequence ID" value="NZ_WTFF01000022.1"/>
</dbReference>
<name>A0ABS6Z107_9ACTN</name>
<evidence type="ECO:0000313" key="4">
    <source>
        <dbReference type="EMBL" id="MBW5481435.1"/>
    </source>
</evidence>
<comment type="caution">
    <text evidence="4">The sequence shown here is derived from an EMBL/GenBank/DDBJ whole genome shotgun (WGS) entry which is preliminary data.</text>
</comment>
<keyword evidence="2" id="KW-0812">Transmembrane</keyword>